<dbReference type="Gene3D" id="3.20.20.80">
    <property type="entry name" value="Glycosidases"/>
    <property type="match status" value="1"/>
</dbReference>
<keyword evidence="5" id="KW-0326">Glycosidase</keyword>
<sequence length="530" mass="58824">MAPPPGPVSVDEARVDEALRDQRTRSTGVRHVTEEPQSASSSTGQSVGDSPDPTPALVPRPLSLRLRPDAFWTAGPEAGVRGPAEVAALARELLDLTGSGPGVELTLVDDGGLGEEGYRLTVDDSGARAFAATATGLVWAVQTLRQLLRERRLPHGEIVDRPRYAWRGSLLDVARHAHPLPFLYRYVDLLSLHKLNTLHLHLTDDQGWRFEVKRYPKLTEIGGFRTGSMIGHNRDGRRDDVLHGGSYTQAELRDLVGYAARRGVRIMPEIDAPGHMQAAISAYPWLGNRPDRQLPVRVEWGISRHVLNARERTVEFVRDVLDELVDVFPFEFVHIGGDEVPAHEWLASPEARERAAAERLAGPEELLGWWSRRLASHLAGHGRRVAVWDELIEQGVPEGAVIFAWQNDERVGLAERGGHELVAVPQQHTYLDYAESDAPDEPLAIGGGLPLSKVYSYRPPKSALGVQGQLWSEYLPTPAAVEWRAFPRLAAIAEIGWTAEDERDPADFERRLRGHLPLLDELNVGYRPLR</sequence>
<feature type="region of interest" description="Disordered" evidence="7">
    <location>
        <begin position="1"/>
        <end position="62"/>
    </location>
</feature>
<name>A0A5N5ZYC4_9ACTN</name>
<evidence type="ECO:0000256" key="5">
    <source>
        <dbReference type="ARBA" id="ARBA00023295"/>
    </source>
</evidence>
<dbReference type="Pfam" id="PF02838">
    <property type="entry name" value="Glyco_hydro_20b"/>
    <property type="match status" value="1"/>
</dbReference>
<dbReference type="AlphaFoldDB" id="A0A5N5ZYC4"/>
<accession>A0A5N5ZYC4</accession>
<dbReference type="GO" id="GO:0004563">
    <property type="term" value="F:beta-N-acetylhexosaminidase activity"/>
    <property type="evidence" value="ECO:0007669"/>
    <property type="project" value="UniProtKB-EC"/>
</dbReference>
<dbReference type="GO" id="GO:0005975">
    <property type="term" value="P:carbohydrate metabolic process"/>
    <property type="evidence" value="ECO:0007669"/>
    <property type="project" value="InterPro"/>
</dbReference>
<feature type="compositionally biased region" description="Polar residues" evidence="7">
    <location>
        <begin position="35"/>
        <end position="48"/>
    </location>
</feature>
<dbReference type="Pfam" id="PF00728">
    <property type="entry name" value="Glyco_hydro_20"/>
    <property type="match status" value="1"/>
</dbReference>
<evidence type="ECO:0000256" key="6">
    <source>
        <dbReference type="PIRSR" id="PIRSR625705-1"/>
    </source>
</evidence>
<evidence type="ECO:0000256" key="7">
    <source>
        <dbReference type="SAM" id="MobiDB-lite"/>
    </source>
</evidence>
<feature type="domain" description="Beta-hexosaminidase bacterial type N-terminal" evidence="9">
    <location>
        <begin position="57"/>
        <end position="160"/>
    </location>
</feature>
<dbReference type="InterPro" id="IPR017853">
    <property type="entry name" value="GH"/>
</dbReference>
<dbReference type="OrthoDB" id="9763537at2"/>
<dbReference type="GO" id="GO:0016020">
    <property type="term" value="C:membrane"/>
    <property type="evidence" value="ECO:0007669"/>
    <property type="project" value="TreeGrafter"/>
</dbReference>
<dbReference type="PANTHER" id="PTHR22600">
    <property type="entry name" value="BETA-HEXOSAMINIDASE"/>
    <property type="match status" value="1"/>
</dbReference>
<dbReference type="PANTHER" id="PTHR22600:SF57">
    <property type="entry name" value="BETA-N-ACETYLHEXOSAMINIDASE"/>
    <property type="match status" value="1"/>
</dbReference>
<evidence type="ECO:0000313" key="10">
    <source>
        <dbReference type="EMBL" id="KAB8161275.1"/>
    </source>
</evidence>
<dbReference type="InterPro" id="IPR029018">
    <property type="entry name" value="Hex-like_dom2"/>
</dbReference>
<dbReference type="SUPFAM" id="SSF51445">
    <property type="entry name" value="(Trans)glycosidases"/>
    <property type="match status" value="1"/>
</dbReference>
<organism evidence="10 11">
    <name type="scientific">Streptomyces mimosae</name>
    <dbReference type="NCBI Taxonomy" id="2586635"/>
    <lineage>
        <taxon>Bacteria</taxon>
        <taxon>Bacillati</taxon>
        <taxon>Actinomycetota</taxon>
        <taxon>Actinomycetes</taxon>
        <taxon>Kitasatosporales</taxon>
        <taxon>Streptomycetaceae</taxon>
        <taxon>Streptomyces</taxon>
    </lineage>
</organism>
<dbReference type="CDD" id="cd06563">
    <property type="entry name" value="GH20_chitobiase-like"/>
    <property type="match status" value="1"/>
</dbReference>
<dbReference type="SUPFAM" id="SSF55545">
    <property type="entry name" value="beta-N-acetylhexosaminidase-like domain"/>
    <property type="match status" value="1"/>
</dbReference>
<comment type="catalytic activity">
    <reaction evidence="1">
        <text>Hydrolysis of terminal non-reducing N-acetyl-D-hexosamine residues in N-acetyl-beta-D-hexosaminides.</text>
        <dbReference type="EC" id="3.2.1.52"/>
    </reaction>
</comment>
<evidence type="ECO:0000256" key="2">
    <source>
        <dbReference type="ARBA" id="ARBA00006285"/>
    </source>
</evidence>
<dbReference type="EMBL" id="VDLY02000020">
    <property type="protein sequence ID" value="KAB8161275.1"/>
    <property type="molecule type" value="Genomic_DNA"/>
</dbReference>
<proteinExistence type="inferred from homology"/>
<evidence type="ECO:0000256" key="3">
    <source>
        <dbReference type="ARBA" id="ARBA00012663"/>
    </source>
</evidence>
<feature type="active site" description="Proton donor" evidence="6">
    <location>
        <position position="339"/>
    </location>
</feature>
<comment type="similarity">
    <text evidence="2">Belongs to the glycosyl hydrolase 20 family.</text>
</comment>
<keyword evidence="4" id="KW-0378">Hydrolase</keyword>
<evidence type="ECO:0000256" key="4">
    <source>
        <dbReference type="ARBA" id="ARBA00022801"/>
    </source>
</evidence>
<dbReference type="InterPro" id="IPR015883">
    <property type="entry name" value="Glyco_hydro_20_cat"/>
</dbReference>
<dbReference type="Proteomes" id="UP000314251">
    <property type="component" value="Unassembled WGS sequence"/>
</dbReference>
<evidence type="ECO:0000256" key="1">
    <source>
        <dbReference type="ARBA" id="ARBA00001231"/>
    </source>
</evidence>
<evidence type="ECO:0000259" key="8">
    <source>
        <dbReference type="Pfam" id="PF00728"/>
    </source>
</evidence>
<dbReference type="GO" id="GO:0030203">
    <property type="term" value="P:glycosaminoglycan metabolic process"/>
    <property type="evidence" value="ECO:0007669"/>
    <property type="project" value="TreeGrafter"/>
</dbReference>
<dbReference type="Gene3D" id="3.30.379.10">
    <property type="entry name" value="Chitobiase/beta-hexosaminidase domain 2-like"/>
    <property type="match status" value="1"/>
</dbReference>
<evidence type="ECO:0000313" key="11">
    <source>
        <dbReference type="Proteomes" id="UP000314251"/>
    </source>
</evidence>
<feature type="domain" description="Glycoside hydrolase family 20 catalytic" evidence="8">
    <location>
        <begin position="164"/>
        <end position="499"/>
    </location>
</feature>
<dbReference type="InterPro" id="IPR015882">
    <property type="entry name" value="HEX_bac_N"/>
</dbReference>
<keyword evidence="11" id="KW-1185">Reference proteome</keyword>
<comment type="caution">
    <text evidence="10">The sequence shown here is derived from an EMBL/GenBank/DDBJ whole genome shotgun (WGS) entry which is preliminary data.</text>
</comment>
<protein>
    <recommendedName>
        <fullName evidence="3">beta-N-acetylhexosaminidase</fullName>
        <ecNumber evidence="3">3.2.1.52</ecNumber>
    </recommendedName>
</protein>
<dbReference type="InterPro" id="IPR025705">
    <property type="entry name" value="Beta_hexosaminidase_sua/sub"/>
</dbReference>
<evidence type="ECO:0000259" key="9">
    <source>
        <dbReference type="Pfam" id="PF02838"/>
    </source>
</evidence>
<reference evidence="10" key="1">
    <citation type="submission" date="2019-10" db="EMBL/GenBank/DDBJ databases">
        <title>Nonomuraea sp. nov., isolated from Phyllanthus amarus.</title>
        <authorList>
            <person name="Klykleung N."/>
            <person name="Tanasupawat S."/>
        </authorList>
    </citation>
    <scope>NUCLEOTIDE SEQUENCE [LARGE SCALE GENOMIC DNA]</scope>
    <source>
        <strain evidence="10">3MP-10</strain>
    </source>
</reference>
<gene>
    <name evidence="10" type="ORF">FH607_025915</name>
</gene>
<dbReference type="PRINTS" id="PR00738">
    <property type="entry name" value="GLHYDRLASE20"/>
</dbReference>
<feature type="compositionally biased region" description="Basic and acidic residues" evidence="7">
    <location>
        <begin position="11"/>
        <end position="24"/>
    </location>
</feature>
<dbReference type="EC" id="3.2.1.52" evidence="3"/>